<organism evidence="8 9">
    <name type="scientific">Batrachochytrium salamandrivorans</name>
    <dbReference type="NCBI Taxonomy" id="1357716"/>
    <lineage>
        <taxon>Eukaryota</taxon>
        <taxon>Fungi</taxon>
        <taxon>Fungi incertae sedis</taxon>
        <taxon>Chytridiomycota</taxon>
        <taxon>Chytridiomycota incertae sedis</taxon>
        <taxon>Chytridiomycetes</taxon>
        <taxon>Rhizophydiales</taxon>
        <taxon>Rhizophydiales incertae sedis</taxon>
        <taxon>Batrachochytrium</taxon>
    </lineage>
</organism>
<keyword evidence="9" id="KW-1185">Reference proteome</keyword>
<sequence>MSFLSASAVPSPSSLLRWVLNRRTTPYCRKAHLFCHSPFNARLSTLTTIQPIVAAYTSLLLRPQSQGGSLSLPMQHQTVLPLQCSVHSVTTRFNFDTYKLVRQLELQGLTRAQAVAIMRTINAYLIDATHSVRATTLSTVELENETYLYKSQLQELRNELQLLRQNDSANLKADTEMVVRELESLHQKFADLLASLKGEVAMDLNNHKADSRELGTDTDLRIQEIHHKLVLRLSDLKTKIETMKVEMTRMIVWMVIGLVSAIILLDWIKPEAPQEDIVPSLLQRPSLLPFLGMMSSQPSHQQRSAPN</sequence>
<dbReference type="Proteomes" id="UP001648503">
    <property type="component" value="Unassembled WGS sequence"/>
</dbReference>
<evidence type="ECO:0000256" key="1">
    <source>
        <dbReference type="ARBA" id="ARBA00004173"/>
    </source>
</evidence>
<evidence type="ECO:0000256" key="3">
    <source>
        <dbReference type="ARBA" id="ARBA00022692"/>
    </source>
</evidence>
<comment type="subcellular location">
    <subcellularLocation>
        <location evidence="2">Membrane</location>
    </subcellularLocation>
    <subcellularLocation>
        <location evidence="1">Mitochondrion</location>
    </subcellularLocation>
</comment>
<gene>
    <name evidence="8" type="ORF">BASA50_003144</name>
</gene>
<comment type="caution">
    <text evidence="8">The sequence shown here is derived from an EMBL/GenBank/DDBJ whole genome shotgun (WGS) entry which is preliminary data.</text>
</comment>
<dbReference type="InterPro" id="IPR024461">
    <property type="entry name" value="CCDC90-like"/>
</dbReference>
<dbReference type="PANTHER" id="PTHR14360:SF12">
    <property type="entry name" value="MOZ PROTEIN REPRESENTS A CHROMATIN-ASSOCIATED ACETYLTRANSFERASE"/>
    <property type="match status" value="1"/>
</dbReference>
<protein>
    <recommendedName>
        <fullName evidence="10">DUF1640 domain-containing protein</fullName>
    </recommendedName>
</protein>
<evidence type="ECO:0000256" key="2">
    <source>
        <dbReference type="ARBA" id="ARBA00004370"/>
    </source>
</evidence>
<evidence type="ECO:0000313" key="8">
    <source>
        <dbReference type="EMBL" id="KAH6599258.1"/>
    </source>
</evidence>
<keyword evidence="3" id="KW-0812">Transmembrane</keyword>
<evidence type="ECO:0000256" key="7">
    <source>
        <dbReference type="ARBA" id="ARBA00023136"/>
    </source>
</evidence>
<dbReference type="EMBL" id="JAFCIX010000073">
    <property type="protein sequence ID" value="KAH6599258.1"/>
    <property type="molecule type" value="Genomic_DNA"/>
</dbReference>
<proteinExistence type="predicted"/>
<keyword evidence="4" id="KW-1133">Transmembrane helix</keyword>
<evidence type="ECO:0008006" key="10">
    <source>
        <dbReference type="Google" id="ProtNLM"/>
    </source>
</evidence>
<keyword evidence="7" id="KW-0472">Membrane</keyword>
<keyword evidence="5" id="KW-0175">Coiled coil</keyword>
<evidence type="ECO:0000256" key="4">
    <source>
        <dbReference type="ARBA" id="ARBA00022989"/>
    </source>
</evidence>
<dbReference type="Gene3D" id="1.20.5.340">
    <property type="match status" value="1"/>
</dbReference>
<reference evidence="8 9" key="1">
    <citation type="submission" date="2021-02" db="EMBL/GenBank/DDBJ databases">
        <title>Variation within the Batrachochytrium salamandrivorans European outbreak.</title>
        <authorList>
            <person name="Kelly M."/>
            <person name="Pasmans F."/>
            <person name="Shea T.P."/>
            <person name="Munoz J.F."/>
            <person name="Carranza S."/>
            <person name="Cuomo C.A."/>
            <person name="Martel A."/>
        </authorList>
    </citation>
    <scope>NUCLEOTIDE SEQUENCE [LARGE SCALE GENOMIC DNA]</scope>
    <source>
        <strain evidence="8 9">AMFP18/2</strain>
    </source>
</reference>
<name>A0ABQ8FME5_9FUNG</name>
<evidence type="ECO:0000313" key="9">
    <source>
        <dbReference type="Proteomes" id="UP001648503"/>
    </source>
</evidence>
<accession>A0ABQ8FME5</accession>
<dbReference type="PANTHER" id="PTHR14360">
    <property type="entry name" value="PROTEIN FMP32, MITOCHONDRIAL"/>
    <property type="match status" value="1"/>
</dbReference>
<evidence type="ECO:0000256" key="5">
    <source>
        <dbReference type="ARBA" id="ARBA00023054"/>
    </source>
</evidence>
<dbReference type="Pfam" id="PF07798">
    <property type="entry name" value="CCDC90-like"/>
    <property type="match status" value="1"/>
</dbReference>
<keyword evidence="6" id="KW-0496">Mitochondrion</keyword>
<evidence type="ECO:0000256" key="6">
    <source>
        <dbReference type="ARBA" id="ARBA00023128"/>
    </source>
</evidence>